<gene>
    <name evidence="1" type="ORF">AJ80_05706</name>
</gene>
<evidence type="ECO:0000313" key="1">
    <source>
        <dbReference type="EMBL" id="PGH14943.1"/>
    </source>
</evidence>
<proteinExistence type="predicted"/>
<keyword evidence="2" id="KW-1185">Reference proteome</keyword>
<protein>
    <submittedName>
        <fullName evidence="1">Uncharacterized protein</fullName>
    </submittedName>
</protein>
<dbReference type="AlphaFoldDB" id="A0A2B7Y1M9"/>
<evidence type="ECO:0000313" key="2">
    <source>
        <dbReference type="Proteomes" id="UP000224634"/>
    </source>
</evidence>
<dbReference type="Proteomes" id="UP000224634">
    <property type="component" value="Unassembled WGS sequence"/>
</dbReference>
<comment type="caution">
    <text evidence="1">The sequence shown here is derived from an EMBL/GenBank/DDBJ whole genome shotgun (WGS) entry which is preliminary data.</text>
</comment>
<accession>A0A2B7Y1M9</accession>
<reference evidence="1 2" key="1">
    <citation type="submission" date="2017-10" db="EMBL/GenBank/DDBJ databases">
        <title>Comparative genomics in systemic dimorphic fungi from Ajellomycetaceae.</title>
        <authorList>
            <person name="Munoz J.F."/>
            <person name="Mcewen J.G."/>
            <person name="Clay O.K."/>
            <person name="Cuomo C.A."/>
        </authorList>
    </citation>
    <scope>NUCLEOTIDE SEQUENCE [LARGE SCALE GENOMIC DNA]</scope>
    <source>
        <strain evidence="1 2">UAMH7299</strain>
    </source>
</reference>
<name>A0A2B7Y1M9_POLH7</name>
<dbReference type="EMBL" id="PDNA01000087">
    <property type="protein sequence ID" value="PGH14943.1"/>
    <property type="molecule type" value="Genomic_DNA"/>
</dbReference>
<organism evidence="1 2">
    <name type="scientific">Polytolypa hystricis (strain UAMH7299)</name>
    <dbReference type="NCBI Taxonomy" id="1447883"/>
    <lineage>
        <taxon>Eukaryota</taxon>
        <taxon>Fungi</taxon>
        <taxon>Dikarya</taxon>
        <taxon>Ascomycota</taxon>
        <taxon>Pezizomycotina</taxon>
        <taxon>Eurotiomycetes</taxon>
        <taxon>Eurotiomycetidae</taxon>
        <taxon>Onygenales</taxon>
        <taxon>Onygenales incertae sedis</taxon>
        <taxon>Polytolypa</taxon>
    </lineage>
</organism>
<sequence length="102" mass="11221">MPDGPEALRISVVESLHDIGKLLLREASSLSDNPNIALVLNDRTPWGTLSDLLYKSKVLLHDESYCESDDDEQSALRSYIHYFLGLAARLDPQATCSSSISA</sequence>